<comment type="caution">
    <text evidence="2">The sequence shown here is derived from an EMBL/GenBank/DDBJ whole genome shotgun (WGS) entry which is preliminary data.</text>
</comment>
<organism evidence="2 3">
    <name type="scientific">Hibiscus sabdariffa</name>
    <name type="common">roselle</name>
    <dbReference type="NCBI Taxonomy" id="183260"/>
    <lineage>
        <taxon>Eukaryota</taxon>
        <taxon>Viridiplantae</taxon>
        <taxon>Streptophyta</taxon>
        <taxon>Embryophyta</taxon>
        <taxon>Tracheophyta</taxon>
        <taxon>Spermatophyta</taxon>
        <taxon>Magnoliopsida</taxon>
        <taxon>eudicotyledons</taxon>
        <taxon>Gunneridae</taxon>
        <taxon>Pentapetalae</taxon>
        <taxon>rosids</taxon>
        <taxon>malvids</taxon>
        <taxon>Malvales</taxon>
        <taxon>Malvaceae</taxon>
        <taxon>Malvoideae</taxon>
        <taxon>Hibiscus</taxon>
    </lineage>
</organism>
<sequence>MFGSAPLPTIEQFASSHGTTSQRHDLPSTSGNDQGLVAQPLPATDGFIDDHAQQCSTTESSDDRGSIAQQLLATERFGDLIAEAIEPDRNPSYQGEHLTCASQGASTSDHLVVASDPTRESASTLVRVTSNIHPMVTKRKNGIVKPRTYVAQYKKVPADIHEALADDD</sequence>
<accession>A0ABR2SQN0</accession>
<feature type="region of interest" description="Disordered" evidence="1">
    <location>
        <begin position="1"/>
        <end position="46"/>
    </location>
</feature>
<evidence type="ECO:0000256" key="1">
    <source>
        <dbReference type="SAM" id="MobiDB-lite"/>
    </source>
</evidence>
<evidence type="ECO:0000313" key="2">
    <source>
        <dbReference type="EMBL" id="KAK9027535.1"/>
    </source>
</evidence>
<gene>
    <name evidence="2" type="ORF">V6N11_067367</name>
</gene>
<keyword evidence="3" id="KW-1185">Reference proteome</keyword>
<protein>
    <submittedName>
        <fullName evidence="2">Uncharacterized protein</fullName>
    </submittedName>
</protein>
<dbReference type="Proteomes" id="UP001396334">
    <property type="component" value="Unassembled WGS sequence"/>
</dbReference>
<reference evidence="2 3" key="1">
    <citation type="journal article" date="2024" name="G3 (Bethesda)">
        <title>Genome assembly of Hibiscus sabdariffa L. provides insights into metabolisms of medicinal natural products.</title>
        <authorList>
            <person name="Kim T."/>
        </authorList>
    </citation>
    <scope>NUCLEOTIDE SEQUENCE [LARGE SCALE GENOMIC DNA]</scope>
    <source>
        <strain evidence="2">TK-2024</strain>
        <tissue evidence="2">Old leaves</tissue>
    </source>
</reference>
<feature type="compositionally biased region" description="Polar residues" evidence="1">
    <location>
        <begin position="12"/>
        <end position="33"/>
    </location>
</feature>
<evidence type="ECO:0000313" key="3">
    <source>
        <dbReference type="Proteomes" id="UP001396334"/>
    </source>
</evidence>
<name>A0ABR2SQN0_9ROSI</name>
<proteinExistence type="predicted"/>
<dbReference type="EMBL" id="JBBPBN010000012">
    <property type="protein sequence ID" value="KAK9027535.1"/>
    <property type="molecule type" value="Genomic_DNA"/>
</dbReference>